<dbReference type="SUPFAM" id="SSF52317">
    <property type="entry name" value="Class I glutamine amidotransferase-like"/>
    <property type="match status" value="1"/>
</dbReference>
<dbReference type="Pfam" id="PF00117">
    <property type="entry name" value="GATase"/>
    <property type="match status" value="1"/>
</dbReference>
<comment type="caution">
    <text evidence="2">The sequence shown here is derived from an EMBL/GenBank/DDBJ whole genome shotgun (WGS) entry which is preliminary data.</text>
</comment>
<dbReference type="PROSITE" id="PS51273">
    <property type="entry name" value="GATASE_TYPE_1"/>
    <property type="match status" value="1"/>
</dbReference>
<feature type="domain" description="Glutamine amidotransferase" evidence="1">
    <location>
        <begin position="27"/>
        <end position="189"/>
    </location>
</feature>
<evidence type="ECO:0000313" key="3">
    <source>
        <dbReference type="Proteomes" id="UP000239772"/>
    </source>
</evidence>
<dbReference type="GO" id="GO:0005829">
    <property type="term" value="C:cytosol"/>
    <property type="evidence" value="ECO:0007669"/>
    <property type="project" value="TreeGrafter"/>
</dbReference>
<dbReference type="PANTHER" id="PTHR42695:SF5">
    <property type="entry name" value="GLUTAMINE AMIDOTRANSFERASE YLR126C-RELATED"/>
    <property type="match status" value="1"/>
</dbReference>
<dbReference type="EMBL" id="PVZS01000034">
    <property type="protein sequence ID" value="PSC02974.1"/>
    <property type="molecule type" value="Genomic_DNA"/>
</dbReference>
<keyword evidence="3" id="KW-1185">Reference proteome</keyword>
<sequence length="269" mass="29943">MGAPSLVSDRIVIVLHQEHSTPGRVGRLLQERGYALDIRRTPLGQELPENMGDYAGAVVFGGPMSANDEFPWAKRQIDWIGSVLDAGTPYLGLCLGAQMLVRQLGGRVDKHPEGHAEIGYYDLRPTDPHGHGFAEEIGAAWPSRVYQWHREGFDMPSCCEPLAEGDIFPNQAFRCGERAFGLQFHPEVTYAMMCRWTVRAHERMAMPGARPRHEHLHGWHLNDAGVRRWLDAFLDHWLSPPQAATGAQRCAAKDQVPVAALPDRAPAFA</sequence>
<organism evidence="2 3">
    <name type="scientific">Alsobacter soli</name>
    <dbReference type="NCBI Taxonomy" id="2109933"/>
    <lineage>
        <taxon>Bacteria</taxon>
        <taxon>Pseudomonadati</taxon>
        <taxon>Pseudomonadota</taxon>
        <taxon>Alphaproteobacteria</taxon>
        <taxon>Hyphomicrobiales</taxon>
        <taxon>Alsobacteraceae</taxon>
        <taxon>Alsobacter</taxon>
    </lineage>
</organism>
<dbReference type="OrthoDB" id="9813383at2"/>
<keyword evidence="2" id="KW-0315">Glutamine amidotransferase</keyword>
<keyword evidence="2" id="KW-0808">Transferase</keyword>
<gene>
    <name evidence="2" type="ORF">SLNSH_21315</name>
</gene>
<dbReference type="InterPro" id="IPR017926">
    <property type="entry name" value="GATASE"/>
</dbReference>
<dbReference type="InterPro" id="IPR029062">
    <property type="entry name" value="Class_I_gatase-like"/>
</dbReference>
<proteinExistence type="predicted"/>
<dbReference type="AlphaFoldDB" id="A0A2T1HMS8"/>
<evidence type="ECO:0000259" key="1">
    <source>
        <dbReference type="Pfam" id="PF00117"/>
    </source>
</evidence>
<dbReference type="InterPro" id="IPR044992">
    <property type="entry name" value="ChyE-like"/>
</dbReference>
<reference evidence="3" key="1">
    <citation type="submission" date="2018-03" db="EMBL/GenBank/DDBJ databases">
        <authorList>
            <person name="Sun L."/>
            <person name="Liu H."/>
            <person name="Chen W."/>
            <person name="Huang K."/>
            <person name="Liu W."/>
            <person name="Gao X."/>
        </authorList>
    </citation>
    <scope>NUCLEOTIDE SEQUENCE [LARGE SCALE GENOMIC DNA]</scope>
    <source>
        <strain evidence="3">SH9</strain>
    </source>
</reference>
<name>A0A2T1HMS8_9HYPH</name>
<dbReference type="Gene3D" id="3.40.50.880">
    <property type="match status" value="1"/>
</dbReference>
<dbReference type="PANTHER" id="PTHR42695">
    <property type="entry name" value="GLUTAMINE AMIDOTRANSFERASE YLR126C-RELATED"/>
    <property type="match status" value="1"/>
</dbReference>
<dbReference type="Proteomes" id="UP000239772">
    <property type="component" value="Unassembled WGS sequence"/>
</dbReference>
<dbReference type="CDD" id="cd01741">
    <property type="entry name" value="GATase1_1"/>
    <property type="match status" value="1"/>
</dbReference>
<dbReference type="NCBIfam" id="NF005072">
    <property type="entry name" value="PRK06490.1"/>
    <property type="match status" value="1"/>
</dbReference>
<evidence type="ECO:0000313" key="2">
    <source>
        <dbReference type="EMBL" id="PSC02974.1"/>
    </source>
</evidence>
<accession>A0A2T1HMS8</accession>
<protein>
    <submittedName>
        <fullName evidence="2">Glutamine amidotransferase</fullName>
    </submittedName>
</protein>
<dbReference type="GO" id="GO:0016740">
    <property type="term" value="F:transferase activity"/>
    <property type="evidence" value="ECO:0007669"/>
    <property type="project" value="UniProtKB-KW"/>
</dbReference>